<dbReference type="PROSITE" id="PS50011">
    <property type="entry name" value="PROTEIN_KINASE_DOM"/>
    <property type="match status" value="1"/>
</dbReference>
<dbReference type="InterPro" id="IPR008266">
    <property type="entry name" value="Tyr_kinase_AS"/>
</dbReference>
<dbReference type="AlphaFoldDB" id="A0A0H2RGK0"/>
<reference evidence="3 4" key="1">
    <citation type="submission" date="2015-04" db="EMBL/GenBank/DDBJ databases">
        <title>Complete genome sequence of Schizopora paradoxa KUC8140, a cosmopolitan wood degrader in East Asia.</title>
        <authorList>
            <consortium name="DOE Joint Genome Institute"/>
            <person name="Min B."/>
            <person name="Park H."/>
            <person name="Jang Y."/>
            <person name="Kim J.-J."/>
            <person name="Kim K.H."/>
            <person name="Pangilinan J."/>
            <person name="Lipzen A."/>
            <person name="Riley R."/>
            <person name="Grigoriev I.V."/>
            <person name="Spatafora J.W."/>
            <person name="Choi I.-G."/>
        </authorList>
    </citation>
    <scope>NUCLEOTIDE SEQUENCE [LARGE SCALE GENOMIC DNA]</scope>
    <source>
        <strain evidence="3 4">KUC8140</strain>
    </source>
</reference>
<dbReference type="InParanoid" id="A0A0H2RGK0"/>
<dbReference type="Gene3D" id="1.10.510.10">
    <property type="entry name" value="Transferase(Phosphotransferase) domain 1"/>
    <property type="match status" value="1"/>
</dbReference>
<sequence>MHNIFSLVDSVFPDAIIEISSQQIDEALGMDALRQDDEWVLWPRSETKISEADAAKFINTIRNVVEEHYLPKGRPRYCSSMFRNTPVNHPEWKYKPDVILVGHVMRTKERDSIGWIKIKVVLEVKENADLLSDGISQCARYAQTIFDAQPGRRFVPIVLIIGAEVIFFIFDRSGMIASERISVHDNPRKFLRLIVGLLFAKEEHLGFEHTVTKKGDKQYIETGGVEYEVECIYHEFGIKGRGTVCYRGTSIDQSVVVIKDAWVDVCREETEVGILTKLNGRGEKELCTPDGVRVIPQIVSHEILKTKRPGETPGQLIEVDATTAIFRGDLVVYDGDKPKWAWTDETKTEKCEIRRLCRITMKPFGKELCTFTSKKELVTAFGDIIYAVKILHRNGFIHRDISYRNILLYQHNGVLRGLLIDYDYAISIKRSTSEAVAERTGTLPFMAFDRMKKNPKFPHSYFHDLESIFYVICWTCILFRGRGYENKRQFETEKKPYFDTVVAAWNGDGRHNSTRHDIGCRKQGNVANGCIDDILVDFSLYFNDIKDFVQAYADLIFVNDCNFLNPRGLKKFEEKKIMLDKRFELETPPTDEEKKDQIDEYSELPIQMRPPFVTIDSLRDLVEHTSSSIAVEEVLPDSAYRGNVRGSTQVRAKRGKSIAAAAPIDYGISDSEISEPSKSPKGFDNQDWLESQMLGPMKRKSRNSEGSSSKRSKTESLATPGDSMSGAFDVSSSSKGKGKGRGARAPRIAEPPFGRNQSSILELPEDHPDLFGTS</sequence>
<feature type="region of interest" description="Disordered" evidence="1">
    <location>
        <begin position="669"/>
        <end position="774"/>
    </location>
</feature>
<evidence type="ECO:0000313" key="3">
    <source>
        <dbReference type="EMBL" id="KLO10697.1"/>
    </source>
</evidence>
<name>A0A0H2RGK0_9AGAM</name>
<dbReference type="Proteomes" id="UP000053477">
    <property type="component" value="Unassembled WGS sequence"/>
</dbReference>
<feature type="domain" description="Protein kinase" evidence="2">
    <location>
        <begin position="233"/>
        <end position="622"/>
    </location>
</feature>
<dbReference type="EMBL" id="KQ086019">
    <property type="protein sequence ID" value="KLO10697.1"/>
    <property type="molecule type" value="Genomic_DNA"/>
</dbReference>
<dbReference type="InterPro" id="IPR040976">
    <property type="entry name" value="Pkinase_fungal"/>
</dbReference>
<dbReference type="PANTHER" id="PTHR38248">
    <property type="entry name" value="FUNK1 6"/>
    <property type="match status" value="1"/>
</dbReference>
<keyword evidence="4" id="KW-1185">Reference proteome</keyword>
<dbReference type="OrthoDB" id="5569250at2759"/>
<dbReference type="Pfam" id="PF17667">
    <property type="entry name" value="Pkinase_fungal"/>
    <property type="match status" value="1"/>
</dbReference>
<feature type="compositionally biased region" description="Basic and acidic residues" evidence="1">
    <location>
        <begin position="764"/>
        <end position="774"/>
    </location>
</feature>
<organism evidence="3 4">
    <name type="scientific">Schizopora paradoxa</name>
    <dbReference type="NCBI Taxonomy" id="27342"/>
    <lineage>
        <taxon>Eukaryota</taxon>
        <taxon>Fungi</taxon>
        <taxon>Dikarya</taxon>
        <taxon>Basidiomycota</taxon>
        <taxon>Agaricomycotina</taxon>
        <taxon>Agaricomycetes</taxon>
        <taxon>Hymenochaetales</taxon>
        <taxon>Schizoporaceae</taxon>
        <taxon>Schizopora</taxon>
    </lineage>
</organism>
<dbReference type="STRING" id="27342.A0A0H2RGK0"/>
<dbReference type="PROSITE" id="PS00109">
    <property type="entry name" value="PROTEIN_KINASE_TYR"/>
    <property type="match status" value="1"/>
</dbReference>
<dbReference type="SUPFAM" id="SSF56112">
    <property type="entry name" value="Protein kinase-like (PK-like)"/>
    <property type="match status" value="1"/>
</dbReference>
<evidence type="ECO:0000256" key="1">
    <source>
        <dbReference type="SAM" id="MobiDB-lite"/>
    </source>
</evidence>
<gene>
    <name evidence="3" type="ORF">SCHPADRAFT_930385</name>
</gene>
<dbReference type="InterPro" id="IPR011009">
    <property type="entry name" value="Kinase-like_dom_sf"/>
</dbReference>
<evidence type="ECO:0000313" key="4">
    <source>
        <dbReference type="Proteomes" id="UP000053477"/>
    </source>
</evidence>
<evidence type="ECO:0000259" key="2">
    <source>
        <dbReference type="PROSITE" id="PS50011"/>
    </source>
</evidence>
<dbReference type="InterPro" id="IPR000719">
    <property type="entry name" value="Prot_kinase_dom"/>
</dbReference>
<dbReference type="GO" id="GO:0004672">
    <property type="term" value="F:protein kinase activity"/>
    <property type="evidence" value="ECO:0007669"/>
    <property type="project" value="InterPro"/>
</dbReference>
<protein>
    <recommendedName>
        <fullName evidence="2">Protein kinase domain-containing protein</fullName>
    </recommendedName>
</protein>
<proteinExistence type="predicted"/>
<dbReference type="GO" id="GO:0005524">
    <property type="term" value="F:ATP binding"/>
    <property type="evidence" value="ECO:0007669"/>
    <property type="project" value="InterPro"/>
</dbReference>
<accession>A0A0H2RGK0</accession>
<dbReference type="PANTHER" id="PTHR38248:SF2">
    <property type="entry name" value="FUNK1 11"/>
    <property type="match status" value="1"/>
</dbReference>